<reference evidence="1 2" key="1">
    <citation type="submission" date="2019-07" db="EMBL/GenBank/DDBJ databases">
        <title>Rufibacter sp. nov., isolated from lake sediment.</title>
        <authorList>
            <person name="Qu J.-H."/>
        </authorList>
    </citation>
    <scope>NUCLEOTIDE SEQUENCE [LARGE SCALE GENOMIC DNA]</scope>
    <source>
        <strain evidence="1 2">NBS58-1</strain>
    </source>
</reference>
<evidence type="ECO:0000313" key="1">
    <source>
        <dbReference type="EMBL" id="KAA3438359.1"/>
    </source>
</evidence>
<dbReference type="Proteomes" id="UP000324133">
    <property type="component" value="Unassembled WGS sequence"/>
</dbReference>
<comment type="caution">
    <text evidence="1">The sequence shown here is derived from an EMBL/GenBank/DDBJ whole genome shotgun (WGS) entry which is preliminary data.</text>
</comment>
<name>A0A5B6TD25_9BACT</name>
<accession>A0A5B6TD25</accession>
<sequence>MRIKQFWLSLSMLPWTSFAETKLKVGEATFFAASHPEHNTYSGEPSTCRTHCRSRHLASNFLRTGV</sequence>
<protein>
    <submittedName>
        <fullName evidence="1">Uncharacterized protein</fullName>
    </submittedName>
</protein>
<organism evidence="1 2">
    <name type="scientific">Rufibacter hautae</name>
    <dbReference type="NCBI Taxonomy" id="2595005"/>
    <lineage>
        <taxon>Bacteria</taxon>
        <taxon>Pseudomonadati</taxon>
        <taxon>Bacteroidota</taxon>
        <taxon>Cytophagia</taxon>
        <taxon>Cytophagales</taxon>
        <taxon>Hymenobacteraceae</taxon>
        <taxon>Rufibacter</taxon>
    </lineage>
</organism>
<keyword evidence="2" id="KW-1185">Reference proteome</keyword>
<dbReference type="EMBL" id="VKKY01000002">
    <property type="protein sequence ID" value="KAA3438359.1"/>
    <property type="molecule type" value="Genomic_DNA"/>
</dbReference>
<dbReference type="RefSeq" id="WP_149091417.1">
    <property type="nucleotide sequence ID" value="NZ_VKKY01000002.1"/>
</dbReference>
<gene>
    <name evidence="1" type="ORF">FOA19_14015</name>
</gene>
<evidence type="ECO:0000313" key="2">
    <source>
        <dbReference type="Proteomes" id="UP000324133"/>
    </source>
</evidence>
<dbReference type="AlphaFoldDB" id="A0A5B6TD25"/>
<proteinExistence type="predicted"/>